<keyword evidence="1" id="KW-0328">Glycosyltransferase</keyword>
<dbReference type="InterPro" id="IPR051199">
    <property type="entry name" value="LPS_LOS_Heptosyltrfase"/>
</dbReference>
<proteinExistence type="predicted"/>
<sequence length="356" mass="39508">MSNKNNILIYRLGSLGDTVIALPIFHKILEIYPDVENITLLTNKPVASKAAPLEAVLGSGLFFNEVLSYPVGTRNPLVLARLIAEIRKRKIHTVINITALRSPEADKRDKVFFKAAGVKKLIGFDNAPEDYKVQTDPETGFFEWETARLARKIRELGSLDFNLDKNWDLKLTNAEISRSDELLNSIPSETSFIAMNVGTKMEIKDWGIDNWVQLVKSLRLRFSKFTLVLIGVDEESPLAEACLKAWAGEGLNLCGKSSPRVSAAILKKASLFIGHDSGPMHLAACMGTPCVAVFSCINQPRQWYPRGDRNKLIFPKTDCAQSPQKKCVNNEKCVLTIKPAEVQSAVLDILGKKQLA</sequence>
<keyword evidence="2 3" id="KW-0808">Transferase</keyword>
<dbReference type="GO" id="GO:0008713">
    <property type="term" value="F:ADP-heptose-lipopolysaccharide heptosyltransferase activity"/>
    <property type="evidence" value="ECO:0007669"/>
    <property type="project" value="TreeGrafter"/>
</dbReference>
<evidence type="ECO:0000313" key="3">
    <source>
        <dbReference type="EMBL" id="NEN22244.1"/>
    </source>
</evidence>
<comment type="caution">
    <text evidence="3">The sequence shown here is derived from an EMBL/GenBank/DDBJ whole genome shotgun (WGS) entry which is preliminary data.</text>
</comment>
<dbReference type="InterPro" id="IPR002201">
    <property type="entry name" value="Glyco_trans_9"/>
</dbReference>
<dbReference type="Pfam" id="PF01075">
    <property type="entry name" value="Glyco_transf_9"/>
    <property type="match status" value="1"/>
</dbReference>
<dbReference type="SUPFAM" id="SSF53756">
    <property type="entry name" value="UDP-Glycosyltransferase/glycogen phosphorylase"/>
    <property type="match status" value="1"/>
</dbReference>
<protein>
    <submittedName>
        <fullName evidence="3">Glycosyltransferase family 9 protein</fullName>
    </submittedName>
</protein>
<dbReference type="RefSeq" id="WP_163282963.1">
    <property type="nucleotide sequence ID" value="NZ_JAAGVY010000002.1"/>
</dbReference>
<dbReference type="Gene3D" id="3.40.50.2000">
    <property type="entry name" value="Glycogen Phosphorylase B"/>
    <property type="match status" value="2"/>
</dbReference>
<evidence type="ECO:0000256" key="1">
    <source>
        <dbReference type="ARBA" id="ARBA00022676"/>
    </source>
</evidence>
<dbReference type="GO" id="GO:0009244">
    <property type="term" value="P:lipopolysaccharide core region biosynthetic process"/>
    <property type="evidence" value="ECO:0007669"/>
    <property type="project" value="TreeGrafter"/>
</dbReference>
<accession>A0A7K3WL78</accession>
<dbReference type="EMBL" id="JAAGVY010000002">
    <property type="protein sequence ID" value="NEN22244.1"/>
    <property type="molecule type" value="Genomic_DNA"/>
</dbReference>
<dbReference type="Proteomes" id="UP000486602">
    <property type="component" value="Unassembled WGS sequence"/>
</dbReference>
<dbReference type="CDD" id="cd03789">
    <property type="entry name" value="GT9_LPS_heptosyltransferase"/>
    <property type="match status" value="1"/>
</dbReference>
<reference evidence="3 4" key="1">
    <citation type="submission" date="2020-02" db="EMBL/GenBank/DDBJ databases">
        <title>Out from the shadows clarifying the taxonomy of the family Cryomorphaceae and related taxa by utilizing the GTDB taxonomic framework.</title>
        <authorList>
            <person name="Bowman J.P."/>
        </authorList>
    </citation>
    <scope>NUCLEOTIDE SEQUENCE [LARGE SCALE GENOMIC DNA]</scope>
    <source>
        <strain evidence="3 4">QSSC 1-22</strain>
    </source>
</reference>
<evidence type="ECO:0000256" key="2">
    <source>
        <dbReference type="ARBA" id="ARBA00022679"/>
    </source>
</evidence>
<dbReference type="PANTHER" id="PTHR30160">
    <property type="entry name" value="TETRAACYLDISACCHARIDE 4'-KINASE-RELATED"/>
    <property type="match status" value="1"/>
</dbReference>
<name>A0A7K3WL78_9FLAO</name>
<gene>
    <name evidence="3" type="ORF">G3O08_01835</name>
</gene>
<dbReference type="AlphaFoldDB" id="A0A7K3WL78"/>
<evidence type="ECO:0000313" key="4">
    <source>
        <dbReference type="Proteomes" id="UP000486602"/>
    </source>
</evidence>
<organism evidence="3 4">
    <name type="scientific">Cryomorpha ignava</name>
    <dbReference type="NCBI Taxonomy" id="101383"/>
    <lineage>
        <taxon>Bacteria</taxon>
        <taxon>Pseudomonadati</taxon>
        <taxon>Bacteroidota</taxon>
        <taxon>Flavobacteriia</taxon>
        <taxon>Flavobacteriales</taxon>
        <taxon>Cryomorphaceae</taxon>
        <taxon>Cryomorpha</taxon>
    </lineage>
</organism>
<keyword evidence="4" id="KW-1185">Reference proteome</keyword>
<dbReference type="GO" id="GO:0005829">
    <property type="term" value="C:cytosol"/>
    <property type="evidence" value="ECO:0007669"/>
    <property type="project" value="TreeGrafter"/>
</dbReference>